<dbReference type="EMBL" id="CAJVQB010065705">
    <property type="protein sequence ID" value="CAG8841396.1"/>
    <property type="molecule type" value="Genomic_DNA"/>
</dbReference>
<comment type="caution">
    <text evidence="1">The sequence shown here is derived from an EMBL/GenBank/DDBJ whole genome shotgun (WGS) entry which is preliminary data.</text>
</comment>
<feature type="non-terminal residue" evidence="1">
    <location>
        <position position="1"/>
    </location>
</feature>
<evidence type="ECO:0000313" key="1">
    <source>
        <dbReference type="EMBL" id="CAG8841396.1"/>
    </source>
</evidence>
<keyword evidence="2" id="KW-1185">Reference proteome</keyword>
<accession>A0ABN7WUT3</accession>
<proteinExistence type="predicted"/>
<evidence type="ECO:0000313" key="2">
    <source>
        <dbReference type="Proteomes" id="UP000789901"/>
    </source>
</evidence>
<name>A0ABN7WUT3_GIGMA</name>
<feature type="non-terminal residue" evidence="1">
    <location>
        <position position="44"/>
    </location>
</feature>
<gene>
    <name evidence="1" type="ORF">GMARGA_LOCUS35407</name>
</gene>
<organism evidence="1 2">
    <name type="scientific">Gigaspora margarita</name>
    <dbReference type="NCBI Taxonomy" id="4874"/>
    <lineage>
        <taxon>Eukaryota</taxon>
        <taxon>Fungi</taxon>
        <taxon>Fungi incertae sedis</taxon>
        <taxon>Mucoromycota</taxon>
        <taxon>Glomeromycotina</taxon>
        <taxon>Glomeromycetes</taxon>
        <taxon>Diversisporales</taxon>
        <taxon>Gigasporaceae</taxon>
        <taxon>Gigaspora</taxon>
    </lineage>
</organism>
<reference evidence="1 2" key="1">
    <citation type="submission" date="2021-06" db="EMBL/GenBank/DDBJ databases">
        <authorList>
            <person name="Kallberg Y."/>
            <person name="Tangrot J."/>
            <person name="Rosling A."/>
        </authorList>
    </citation>
    <scope>NUCLEOTIDE SEQUENCE [LARGE SCALE GENOMIC DNA]</scope>
    <source>
        <strain evidence="1 2">120-4 pot B 10/14</strain>
    </source>
</reference>
<dbReference type="Proteomes" id="UP000789901">
    <property type="component" value="Unassembled WGS sequence"/>
</dbReference>
<sequence>YTSINLAIKEFVLVDTHLLFKGASSSLNNPNLTPTVPLTLESRD</sequence>
<protein>
    <submittedName>
        <fullName evidence="1">28223_t:CDS:1</fullName>
    </submittedName>
</protein>